<sequence>MLTCFAPLVLYRERQQCRSESSGSGSGAKKTQHAAKSIFFFTLLVSVSAYVPHRYHFVNQSKNWTEAQNYCRQTYTDLATINNMDEMKKLNEALKDVVKSSAWIGLKRGDTGRWQWSLGGFYSVKDSNWNKGEPNNDGRNEFCVAMKKYWGKWLDESCGRQFPFVCFDGKNYYRRYFYFFMWCHSWHDAQRHCRLHHRDLTSVRNKSERKQIEHAVKILHFSRLWIGLFNESWEWSDKSNASFRYWESNKLILIQKNRTWREALRYCRENHVDLVSVHSEEIQLWLKDVAQNASTDHVWLGLRHTCTLSFWFWVGGESFCYQNWVTGDAPEGEDCSPVERTGAVQARGDQQWVSLPENQTLNFICIRYEG</sequence>
<evidence type="ECO:0000256" key="1">
    <source>
        <dbReference type="ARBA" id="ARBA00023157"/>
    </source>
</evidence>
<dbReference type="InterPro" id="IPR001304">
    <property type="entry name" value="C-type_lectin-like"/>
</dbReference>
<dbReference type="SMART" id="SM00034">
    <property type="entry name" value="CLECT"/>
    <property type="match status" value="2"/>
</dbReference>
<dbReference type="InterPro" id="IPR018378">
    <property type="entry name" value="C-type_lectin_CS"/>
</dbReference>
<evidence type="ECO:0000313" key="4">
    <source>
        <dbReference type="Proteomes" id="UP000018467"/>
    </source>
</evidence>
<dbReference type="InterPro" id="IPR016186">
    <property type="entry name" value="C-type_lectin-like/link_sf"/>
</dbReference>
<dbReference type="InterPro" id="IPR016187">
    <property type="entry name" value="CTDL_fold"/>
</dbReference>
<dbReference type="PROSITE" id="PS50041">
    <property type="entry name" value="C_TYPE_LECTIN_2"/>
    <property type="match status" value="3"/>
</dbReference>
<proteinExistence type="predicted"/>
<organism evidence="3 4">
    <name type="scientific">Astyanax mexicanus</name>
    <name type="common">Blind cave fish</name>
    <name type="synonym">Astyanax fasciatus mexicanus</name>
    <dbReference type="NCBI Taxonomy" id="7994"/>
    <lineage>
        <taxon>Eukaryota</taxon>
        <taxon>Metazoa</taxon>
        <taxon>Chordata</taxon>
        <taxon>Craniata</taxon>
        <taxon>Vertebrata</taxon>
        <taxon>Euteleostomi</taxon>
        <taxon>Actinopterygii</taxon>
        <taxon>Neopterygii</taxon>
        <taxon>Teleostei</taxon>
        <taxon>Ostariophysi</taxon>
        <taxon>Characiformes</taxon>
        <taxon>Characoidei</taxon>
        <taxon>Acestrorhamphidae</taxon>
        <taxon>Acestrorhamphinae</taxon>
        <taxon>Astyanax</taxon>
    </lineage>
</organism>
<dbReference type="FunCoup" id="W5K5P0">
    <property type="interactions" value="14"/>
</dbReference>
<dbReference type="Pfam" id="PF00059">
    <property type="entry name" value="Lectin_C"/>
    <property type="match status" value="3"/>
</dbReference>
<dbReference type="Proteomes" id="UP000018467">
    <property type="component" value="Unassembled WGS sequence"/>
</dbReference>
<dbReference type="PROSITE" id="PS00615">
    <property type="entry name" value="C_TYPE_LECTIN_1"/>
    <property type="match status" value="1"/>
</dbReference>
<dbReference type="CDD" id="cd00037">
    <property type="entry name" value="CLECT"/>
    <property type="match status" value="1"/>
</dbReference>
<dbReference type="Ensembl" id="ENSAMXT00000002901.2">
    <property type="protein sequence ID" value="ENSAMXP00000002901.2"/>
    <property type="gene ID" value="ENSAMXG00000002835.2"/>
</dbReference>
<dbReference type="AlphaFoldDB" id="W5K5P0"/>
<keyword evidence="4" id="KW-1185">Reference proteome</keyword>
<dbReference type="HOGENOM" id="CLU_061186_0_0_1"/>
<protein>
    <recommendedName>
        <fullName evidence="2">C-type lectin domain-containing protein</fullName>
    </recommendedName>
</protein>
<dbReference type="GeneTree" id="ENSGT01100000263473"/>
<dbReference type="InParanoid" id="W5K5P0"/>
<keyword evidence="1" id="KW-1015">Disulfide bond</keyword>
<feature type="domain" description="C-type lectin" evidence="2">
    <location>
        <begin position="246"/>
        <end position="366"/>
    </location>
</feature>
<reference evidence="3" key="3">
    <citation type="submission" date="2025-08" db="UniProtKB">
        <authorList>
            <consortium name="Ensembl"/>
        </authorList>
    </citation>
    <scope>IDENTIFICATION</scope>
</reference>
<dbReference type="Gene3D" id="3.10.100.10">
    <property type="entry name" value="Mannose-Binding Protein A, subunit A"/>
    <property type="match status" value="3"/>
</dbReference>
<name>W5K5P0_ASTMX</name>
<dbReference type="Bgee" id="ENSAMXG00000002835">
    <property type="expression patterns" value="Expressed in intestine"/>
</dbReference>
<dbReference type="SUPFAM" id="SSF56436">
    <property type="entry name" value="C-type lectin-like"/>
    <property type="match status" value="3"/>
</dbReference>
<dbReference type="PANTHER" id="PTHR45784">
    <property type="entry name" value="C-TYPE LECTIN DOMAIN FAMILY 20 MEMBER A-RELATED"/>
    <property type="match status" value="1"/>
</dbReference>
<reference evidence="3" key="4">
    <citation type="submission" date="2025-09" db="UniProtKB">
        <authorList>
            <consortium name="Ensembl"/>
        </authorList>
    </citation>
    <scope>IDENTIFICATION</scope>
</reference>
<dbReference type="eggNOG" id="KOG4297">
    <property type="taxonomic scope" value="Eukaryota"/>
</dbReference>
<reference evidence="4" key="1">
    <citation type="submission" date="2013-03" db="EMBL/GenBank/DDBJ databases">
        <authorList>
            <person name="Jeffery W."/>
            <person name="Warren W."/>
            <person name="Wilson R.K."/>
        </authorList>
    </citation>
    <scope>NUCLEOTIDE SEQUENCE</scope>
    <source>
        <strain evidence="4">female</strain>
    </source>
</reference>
<reference evidence="4" key="2">
    <citation type="journal article" date="2014" name="Nat. Commun.">
        <title>The cavefish genome reveals candidate genes for eye loss.</title>
        <authorList>
            <person name="McGaugh S.E."/>
            <person name="Gross J.B."/>
            <person name="Aken B."/>
            <person name="Blin M."/>
            <person name="Borowsky R."/>
            <person name="Chalopin D."/>
            <person name="Hinaux H."/>
            <person name="Jeffery W.R."/>
            <person name="Keene A."/>
            <person name="Ma L."/>
            <person name="Minx P."/>
            <person name="Murphy D."/>
            <person name="O'Quin K.E."/>
            <person name="Retaux S."/>
            <person name="Rohner N."/>
            <person name="Searle S.M."/>
            <person name="Stahl B.A."/>
            <person name="Tabin C."/>
            <person name="Volff J.N."/>
            <person name="Yoshizawa M."/>
            <person name="Warren W.C."/>
        </authorList>
    </citation>
    <scope>NUCLEOTIDE SEQUENCE [LARGE SCALE GENOMIC DNA]</scope>
    <source>
        <strain evidence="4">female</strain>
    </source>
</reference>
<dbReference type="PANTHER" id="PTHR45784:SF3">
    <property type="entry name" value="C-TYPE LECTIN DOMAIN FAMILY 4 MEMBER K-LIKE-RELATED"/>
    <property type="match status" value="1"/>
</dbReference>
<evidence type="ECO:0000313" key="3">
    <source>
        <dbReference type="Ensembl" id="ENSAMXP00000002901.2"/>
    </source>
</evidence>
<evidence type="ECO:0000259" key="2">
    <source>
        <dbReference type="PROSITE" id="PS50041"/>
    </source>
</evidence>
<feature type="domain" description="C-type lectin" evidence="2">
    <location>
        <begin position="172"/>
        <end position="250"/>
    </location>
</feature>
<feature type="domain" description="C-type lectin" evidence="2">
    <location>
        <begin position="50"/>
        <end position="167"/>
    </location>
</feature>
<accession>W5K5P0</accession>